<proteinExistence type="predicted"/>
<dbReference type="Proteomes" id="UP000245489">
    <property type="component" value="Unassembled WGS sequence"/>
</dbReference>
<dbReference type="AlphaFoldDB" id="A0A316E954"/>
<evidence type="ECO:0000259" key="9">
    <source>
        <dbReference type="Pfam" id="PF02698"/>
    </source>
</evidence>
<gene>
    <name evidence="10" type="ORF">LV89_02445</name>
</gene>
<evidence type="ECO:0000256" key="5">
    <source>
        <dbReference type="ARBA" id="ARBA00022989"/>
    </source>
</evidence>
<dbReference type="Pfam" id="PF02698">
    <property type="entry name" value="DUF218"/>
    <property type="match status" value="1"/>
</dbReference>
<evidence type="ECO:0000256" key="3">
    <source>
        <dbReference type="ARBA" id="ARBA00022519"/>
    </source>
</evidence>
<protein>
    <submittedName>
        <fullName evidence="10">SanA protein</fullName>
    </submittedName>
</protein>
<keyword evidence="5 8" id="KW-1133">Transmembrane helix</keyword>
<dbReference type="CDD" id="cd06259">
    <property type="entry name" value="YdcF-like"/>
    <property type="match status" value="1"/>
</dbReference>
<dbReference type="PANTHER" id="PTHR30336">
    <property type="entry name" value="INNER MEMBRANE PROTEIN, PROBABLE PERMEASE"/>
    <property type="match status" value="1"/>
</dbReference>
<keyword evidence="4 8" id="KW-0812">Transmembrane</keyword>
<organism evidence="10 11">
    <name type="scientific">Arcicella aurantiaca</name>
    <dbReference type="NCBI Taxonomy" id="591202"/>
    <lineage>
        <taxon>Bacteria</taxon>
        <taxon>Pseudomonadati</taxon>
        <taxon>Bacteroidota</taxon>
        <taxon>Cytophagia</taxon>
        <taxon>Cytophagales</taxon>
        <taxon>Flectobacillaceae</taxon>
        <taxon>Arcicella</taxon>
    </lineage>
</organism>
<feature type="transmembrane region" description="Helical" evidence="8">
    <location>
        <begin position="26"/>
        <end position="46"/>
    </location>
</feature>
<evidence type="ECO:0000256" key="2">
    <source>
        <dbReference type="ARBA" id="ARBA00022475"/>
    </source>
</evidence>
<accession>A0A316E954</accession>
<dbReference type="InterPro" id="IPR003848">
    <property type="entry name" value="DUF218"/>
</dbReference>
<dbReference type="PANTHER" id="PTHR30336:SF0">
    <property type="entry name" value="PROTEIN SANA"/>
    <property type="match status" value="1"/>
</dbReference>
<evidence type="ECO:0000256" key="6">
    <source>
        <dbReference type="ARBA" id="ARBA00023136"/>
    </source>
</evidence>
<evidence type="ECO:0000256" key="7">
    <source>
        <dbReference type="ARBA" id="ARBA00037355"/>
    </source>
</evidence>
<keyword evidence="11" id="KW-1185">Reference proteome</keyword>
<evidence type="ECO:0000256" key="8">
    <source>
        <dbReference type="SAM" id="Phobius"/>
    </source>
</evidence>
<dbReference type="EMBL" id="QGGO01000011">
    <property type="protein sequence ID" value="PWK26596.1"/>
    <property type="molecule type" value="Genomic_DNA"/>
</dbReference>
<keyword evidence="6 8" id="KW-0472">Membrane</keyword>
<dbReference type="InterPro" id="IPR051599">
    <property type="entry name" value="Cell_Envelope_Assoc"/>
</dbReference>
<comment type="caution">
    <text evidence="10">The sequence shown here is derived from an EMBL/GenBank/DDBJ whole genome shotgun (WGS) entry which is preliminary data.</text>
</comment>
<sequence>MKNTFEISIEQPFEWMRYIKNSIKGLIALSFFLLLGVLLANIWIVLSTEKNNFYNLQKMPSNDVGLVLGTSKAILGGKENMFFKYRMEAAARLYKEGKVKFLILSGNHDSVFYNEPNDMKKALMSLGVPENVMTLDFAGFRTYDSIIRCKEVFNQQKFTIISQPTHNARALFLANELGVDAVAFAAQDVPTGYKTYLREYLARPKAILDVYLLDRSKYSSRKGIDVKEEKR</sequence>
<name>A0A316E954_9BACT</name>
<dbReference type="RefSeq" id="WP_211321199.1">
    <property type="nucleotide sequence ID" value="NZ_QGGO01000011.1"/>
</dbReference>
<evidence type="ECO:0000313" key="11">
    <source>
        <dbReference type="Proteomes" id="UP000245489"/>
    </source>
</evidence>
<comment type="function">
    <text evidence="7">Participates in the barrier function of the cell envelope.</text>
</comment>
<evidence type="ECO:0000313" key="10">
    <source>
        <dbReference type="EMBL" id="PWK26596.1"/>
    </source>
</evidence>
<keyword evidence="2" id="KW-1003">Cell membrane</keyword>
<evidence type="ECO:0000256" key="4">
    <source>
        <dbReference type="ARBA" id="ARBA00022692"/>
    </source>
</evidence>
<feature type="domain" description="DUF218" evidence="9">
    <location>
        <begin position="66"/>
        <end position="201"/>
    </location>
</feature>
<evidence type="ECO:0000256" key="1">
    <source>
        <dbReference type="ARBA" id="ARBA00004377"/>
    </source>
</evidence>
<reference evidence="10 11" key="1">
    <citation type="submission" date="2018-05" db="EMBL/GenBank/DDBJ databases">
        <title>Genomic Encyclopedia of Archaeal and Bacterial Type Strains, Phase II (KMG-II): from individual species to whole genera.</title>
        <authorList>
            <person name="Goeker M."/>
        </authorList>
    </citation>
    <scope>NUCLEOTIDE SEQUENCE [LARGE SCALE GENOMIC DNA]</scope>
    <source>
        <strain evidence="10 11">DSM 22214</strain>
    </source>
</reference>
<keyword evidence="3" id="KW-0997">Cell inner membrane</keyword>
<comment type="subcellular location">
    <subcellularLocation>
        <location evidence="1">Cell inner membrane</location>
        <topology evidence="1">Single-pass membrane protein</topology>
    </subcellularLocation>
</comment>
<dbReference type="GO" id="GO:0005886">
    <property type="term" value="C:plasma membrane"/>
    <property type="evidence" value="ECO:0007669"/>
    <property type="project" value="UniProtKB-SubCell"/>
</dbReference>